<dbReference type="SUPFAM" id="SSF51735">
    <property type="entry name" value="NAD(P)-binding Rossmann-fold domains"/>
    <property type="match status" value="1"/>
</dbReference>
<dbReference type="PANTHER" id="PTHR21363:SF0">
    <property type="entry name" value="PREPHENATE DEHYDROGENASE [NADP(+)]"/>
    <property type="match status" value="1"/>
</dbReference>
<dbReference type="PANTHER" id="PTHR21363">
    <property type="entry name" value="PREPHENATE DEHYDROGENASE"/>
    <property type="match status" value="1"/>
</dbReference>
<dbReference type="InterPro" id="IPR050812">
    <property type="entry name" value="Preph/Arog_dehydrog"/>
</dbReference>
<dbReference type="GO" id="GO:0006571">
    <property type="term" value="P:tyrosine biosynthetic process"/>
    <property type="evidence" value="ECO:0007669"/>
    <property type="project" value="InterPro"/>
</dbReference>
<dbReference type="AlphaFoldDB" id="A0A644YTM0"/>
<accession>A0A644YTM0</accession>
<evidence type="ECO:0000313" key="3">
    <source>
        <dbReference type="EMBL" id="MPM29394.1"/>
    </source>
</evidence>
<dbReference type="InterPro" id="IPR046825">
    <property type="entry name" value="PDH_C"/>
</dbReference>
<dbReference type="InterPro" id="IPR046826">
    <property type="entry name" value="PDH_N"/>
</dbReference>
<dbReference type="InterPro" id="IPR036291">
    <property type="entry name" value="NAD(P)-bd_dom_sf"/>
</dbReference>
<dbReference type="GO" id="GO:0004665">
    <property type="term" value="F:prephenate dehydrogenase (NADP+) activity"/>
    <property type="evidence" value="ECO:0007669"/>
    <property type="project" value="InterPro"/>
</dbReference>
<keyword evidence="1 3" id="KW-0560">Oxidoreductase</keyword>
<evidence type="ECO:0000256" key="1">
    <source>
        <dbReference type="ARBA" id="ARBA00023002"/>
    </source>
</evidence>
<gene>
    <name evidence="3" type="primary">tyrC_9</name>
    <name evidence="3" type="ORF">SDC9_75934</name>
</gene>
<organism evidence="3">
    <name type="scientific">bioreactor metagenome</name>
    <dbReference type="NCBI Taxonomy" id="1076179"/>
    <lineage>
        <taxon>unclassified sequences</taxon>
        <taxon>metagenomes</taxon>
        <taxon>ecological metagenomes</taxon>
    </lineage>
</organism>
<dbReference type="Gene3D" id="3.40.50.720">
    <property type="entry name" value="NAD(P)-binding Rossmann-like Domain"/>
    <property type="match status" value="1"/>
</dbReference>
<dbReference type="GO" id="GO:0008977">
    <property type="term" value="F:prephenate dehydrogenase (NAD+) activity"/>
    <property type="evidence" value="ECO:0007669"/>
    <property type="project" value="InterPro"/>
</dbReference>
<dbReference type="GO" id="GO:0047794">
    <property type="term" value="F:cyclohexadienyl dehydrogenase activity"/>
    <property type="evidence" value="ECO:0007669"/>
    <property type="project" value="UniProtKB-EC"/>
</dbReference>
<dbReference type="GO" id="GO:0070403">
    <property type="term" value="F:NAD+ binding"/>
    <property type="evidence" value="ECO:0007669"/>
    <property type="project" value="InterPro"/>
</dbReference>
<proteinExistence type="predicted"/>
<reference evidence="3" key="1">
    <citation type="submission" date="2019-08" db="EMBL/GenBank/DDBJ databases">
        <authorList>
            <person name="Kucharzyk K."/>
            <person name="Murdoch R.W."/>
            <person name="Higgins S."/>
            <person name="Loffler F."/>
        </authorList>
    </citation>
    <scope>NUCLEOTIDE SEQUENCE</scope>
</reference>
<sequence>MQSKVVCIVGLGLIGGSMAITLKKSGFASKILGVDSSGPNCIKAMGLELVDDICSLEQGVAASDMVLLCTPVDSICELLPMVLDLAGSMASRPNGCPVIADMGSTKSRIVESVEGHPHRNCFVAVHPIAGTEHSGPEAALPRLFDGKNAILCNVAQSDPDAVATVEEMLETIGMKVSHMDAQNHDLHVAYVSHLSHLTSFSLALSVLDKEKMEGNILTLAAGGFDSTVRLAKSRGETWAPIFLQNREFVLEAIDSYIKCMMLFRDALYIRDIDRLHNLMGSANDIKRVLDR</sequence>
<dbReference type="Pfam" id="PF02153">
    <property type="entry name" value="PDH_N"/>
    <property type="match status" value="1"/>
</dbReference>
<dbReference type="SUPFAM" id="SSF48179">
    <property type="entry name" value="6-phosphogluconate dehydrogenase C-terminal domain-like"/>
    <property type="match status" value="1"/>
</dbReference>
<dbReference type="PROSITE" id="PS51176">
    <property type="entry name" value="PDH_ADH"/>
    <property type="match status" value="1"/>
</dbReference>
<comment type="caution">
    <text evidence="3">The sequence shown here is derived from an EMBL/GenBank/DDBJ whole genome shotgun (WGS) entry which is preliminary data.</text>
</comment>
<protein>
    <submittedName>
        <fullName evidence="3">Cyclohexadienyl dehydrogenase</fullName>
        <ecNumber evidence="3">1.3.1.43</ecNumber>
    </submittedName>
</protein>
<dbReference type="EC" id="1.3.1.43" evidence="3"/>
<evidence type="ECO:0000259" key="2">
    <source>
        <dbReference type="PROSITE" id="PS51176"/>
    </source>
</evidence>
<dbReference type="Pfam" id="PF20463">
    <property type="entry name" value="PDH_C"/>
    <property type="match status" value="1"/>
</dbReference>
<dbReference type="EMBL" id="VSSQ01005499">
    <property type="protein sequence ID" value="MPM29394.1"/>
    <property type="molecule type" value="Genomic_DNA"/>
</dbReference>
<dbReference type="NCBIfam" id="NF006307">
    <property type="entry name" value="PRK08507.1"/>
    <property type="match status" value="1"/>
</dbReference>
<dbReference type="FunFam" id="3.40.50.720:FF:000208">
    <property type="entry name" value="Prephenate dehydrogenase"/>
    <property type="match status" value="1"/>
</dbReference>
<feature type="domain" description="Prephenate/arogenate dehydrogenase" evidence="2">
    <location>
        <begin position="4"/>
        <end position="291"/>
    </location>
</feature>
<name>A0A644YTM0_9ZZZZ</name>
<dbReference type="Gene3D" id="1.10.3660.10">
    <property type="entry name" value="6-phosphogluconate dehydrogenase C-terminal like domain"/>
    <property type="match status" value="1"/>
</dbReference>
<dbReference type="InterPro" id="IPR008927">
    <property type="entry name" value="6-PGluconate_DH-like_C_sf"/>
</dbReference>
<dbReference type="InterPro" id="IPR003099">
    <property type="entry name" value="Prephen_DH"/>
</dbReference>